<proteinExistence type="predicted"/>
<evidence type="ECO:0000313" key="2">
    <source>
        <dbReference type="EMBL" id="WMC09218.1"/>
    </source>
</evidence>
<reference evidence="2 3" key="1">
    <citation type="submission" date="2023-02" db="EMBL/GenBank/DDBJ databases">
        <title>Complete genome sequence of a novel bacterium Oceanimonas sp. NTOU-MSR1 isolated from marine coast sediment.</title>
        <authorList>
            <person name="Yang H.-T."/>
            <person name="Chen Y.-L."/>
            <person name="Ho Y.-N."/>
        </authorList>
    </citation>
    <scope>NUCLEOTIDE SEQUENCE [LARGE SCALE GENOMIC DNA]</scope>
    <source>
        <strain evidence="2 3">NTOU-MSR1</strain>
    </source>
</reference>
<dbReference type="RefSeq" id="WP_306760421.1">
    <property type="nucleotide sequence ID" value="NZ_CP118224.1"/>
</dbReference>
<dbReference type="AlphaFoldDB" id="A0AA50Q906"/>
<evidence type="ECO:0000313" key="3">
    <source>
        <dbReference type="Proteomes" id="UP001223802"/>
    </source>
</evidence>
<dbReference type="KEGG" id="ope:PU634_08745"/>
<dbReference type="EMBL" id="CP118224">
    <property type="protein sequence ID" value="WMC09218.1"/>
    <property type="molecule type" value="Genomic_DNA"/>
</dbReference>
<protein>
    <submittedName>
        <fullName evidence="2">Uncharacterized protein</fullName>
    </submittedName>
</protein>
<sequence length="318" mass="35969">MAVQYHTLIHIGCGSQPDIELYTQLAESIILVDAAGSVASVLKKLEKKTSKTVTVLQKSVAASTRPVCFHEYNVSWANGFTPASEQLKRLYPGLTLLCQKEDTAISLPELLETLDLEDNASHLLILDLQEEAEAMLQQLAQTELLSCFAAIVLPYHRQAIRLAKLPLQLHPAADQLDARLTQALNQPDVYIVHPWQQQLHAQQSQIIQLQQQLKKQSSEKAQTEKALKNNKKNTQQLQKQIKSLQQNLNSASTKNAELQKKLEDTQKQLEQAQPQTHNTSLPLVQEQYSRQQLIEHEMLKAEAQLELIKDVLIRNQEF</sequence>
<accession>A0AA50Q906</accession>
<keyword evidence="1" id="KW-0175">Coiled coil</keyword>
<name>A0AA50Q906_9GAMM</name>
<feature type="coiled-coil region" evidence="1">
    <location>
        <begin position="199"/>
        <end position="275"/>
    </location>
</feature>
<dbReference type="Proteomes" id="UP001223802">
    <property type="component" value="Chromosome"/>
</dbReference>
<organism evidence="2 3">
    <name type="scientific">Oceanimonas pelagia</name>
    <dbReference type="NCBI Taxonomy" id="3028314"/>
    <lineage>
        <taxon>Bacteria</taxon>
        <taxon>Pseudomonadati</taxon>
        <taxon>Pseudomonadota</taxon>
        <taxon>Gammaproteobacteria</taxon>
        <taxon>Aeromonadales</taxon>
        <taxon>Aeromonadaceae</taxon>
        <taxon>Oceanimonas</taxon>
    </lineage>
</organism>
<keyword evidence="3" id="KW-1185">Reference proteome</keyword>
<evidence type="ECO:0000256" key="1">
    <source>
        <dbReference type="SAM" id="Coils"/>
    </source>
</evidence>
<gene>
    <name evidence="2" type="ORF">PU634_08745</name>
</gene>